<dbReference type="AlphaFoldDB" id="A0A8K0MS17"/>
<dbReference type="EMBL" id="VOIH02000001">
    <property type="protein sequence ID" value="KAF3456517.1"/>
    <property type="molecule type" value="Genomic_DNA"/>
</dbReference>
<reference evidence="12" key="1">
    <citation type="submission" date="2020-03" db="EMBL/GenBank/DDBJ databases">
        <title>A high-quality chromosome-level genome assembly of a woody plant with both climbing and erect habits, Rhamnella rubrinervis.</title>
        <authorList>
            <person name="Lu Z."/>
            <person name="Yang Y."/>
            <person name="Zhu X."/>
            <person name="Sun Y."/>
        </authorList>
    </citation>
    <scope>NUCLEOTIDE SEQUENCE</scope>
    <source>
        <strain evidence="12">BYM</strain>
        <tissue evidence="12">Leaf</tissue>
    </source>
</reference>
<dbReference type="SUPFAM" id="SSF52058">
    <property type="entry name" value="L domain-like"/>
    <property type="match status" value="1"/>
</dbReference>
<name>A0A8K0MS17_9ROSA</name>
<evidence type="ECO:0000256" key="6">
    <source>
        <dbReference type="ARBA" id="ARBA00022737"/>
    </source>
</evidence>
<evidence type="ECO:0000256" key="5">
    <source>
        <dbReference type="ARBA" id="ARBA00022729"/>
    </source>
</evidence>
<dbReference type="InterPro" id="IPR001611">
    <property type="entry name" value="Leu-rich_rpt"/>
</dbReference>
<dbReference type="OrthoDB" id="442066at2759"/>
<evidence type="ECO:0000256" key="4">
    <source>
        <dbReference type="ARBA" id="ARBA00022692"/>
    </source>
</evidence>
<keyword evidence="4" id="KW-0812">Transmembrane</keyword>
<keyword evidence="8" id="KW-0472">Membrane</keyword>
<dbReference type="FunFam" id="3.80.10.10:FF:000041">
    <property type="entry name" value="LRR receptor-like serine/threonine-protein kinase ERECTA"/>
    <property type="match status" value="1"/>
</dbReference>
<dbReference type="PANTHER" id="PTHR48053:SF168">
    <property type="entry name" value="LRR RECEPTOR-LIKE KINASE FAMILY PROTEIN"/>
    <property type="match status" value="1"/>
</dbReference>
<evidence type="ECO:0000259" key="11">
    <source>
        <dbReference type="PROSITE" id="PS50011"/>
    </source>
</evidence>
<sequence>MSNNKITGRIPSGLGNAAKLREIDLSRNLMVGEIPKELGKLKLLFNLKLNNNNLSGKVPTELGMLSELQEVDLSTNKLSGPPEQLEQCSKLLKLNLRNNRFSGNVPLQIGNLQSLENLDISENVLTGQLPLELGHLSKLEIFNISHNNFSGSIPPTFKEMISLTSVDMSYNQLEGSLPANKAFFEASVGNNKGLCGNNSIHGKGSLEKILSDDGKAMELEWGKRVKVVTGLANAISYMHHECCPCIVHRDISSKNVLLDEEYEAHLSDFGSARTVDPYSSNWTSFAGTFGYAAPEVRHVQLRVLTLEVIMGNHPRDLISSLPLRSSSSSPAVHHQILFRNVMDQRLSPPRNQIANQVVSIANTAFACLQANPQSRPTMKQVSDKLAASSPSLSVPLDLITLQQLFDPPTWTSCSHS</sequence>
<comment type="similarity">
    <text evidence="2">Belongs to the RLP family.</text>
</comment>
<keyword evidence="7" id="KW-1133">Transmembrane helix</keyword>
<comment type="subcellular location">
    <subcellularLocation>
        <location evidence="1">Membrane</location>
        <topology evidence="1">Single-pass type I membrane protein</topology>
    </subcellularLocation>
</comment>
<proteinExistence type="inferred from homology"/>
<keyword evidence="5" id="KW-0732">Signal</keyword>
<dbReference type="InterPro" id="IPR051716">
    <property type="entry name" value="Plant_RL_S/T_kinase"/>
</dbReference>
<keyword evidence="10" id="KW-0325">Glycoprotein</keyword>
<evidence type="ECO:0000256" key="7">
    <source>
        <dbReference type="ARBA" id="ARBA00022989"/>
    </source>
</evidence>
<dbReference type="InterPro" id="IPR032675">
    <property type="entry name" value="LRR_dom_sf"/>
</dbReference>
<comment type="caution">
    <text evidence="12">The sequence shown here is derived from an EMBL/GenBank/DDBJ whole genome shotgun (WGS) entry which is preliminary data.</text>
</comment>
<dbReference type="PROSITE" id="PS50011">
    <property type="entry name" value="PROTEIN_KINASE_DOM"/>
    <property type="match status" value="1"/>
</dbReference>
<keyword evidence="6" id="KW-0677">Repeat</keyword>
<dbReference type="InterPro" id="IPR011009">
    <property type="entry name" value="Kinase-like_dom_sf"/>
</dbReference>
<evidence type="ECO:0000313" key="13">
    <source>
        <dbReference type="Proteomes" id="UP000796880"/>
    </source>
</evidence>
<keyword evidence="3" id="KW-0433">Leucine-rich repeat</keyword>
<dbReference type="Pfam" id="PF00560">
    <property type="entry name" value="LRR_1"/>
    <property type="match status" value="4"/>
</dbReference>
<accession>A0A8K0MS17</accession>
<evidence type="ECO:0000256" key="10">
    <source>
        <dbReference type="ARBA" id="ARBA00023180"/>
    </source>
</evidence>
<dbReference type="Pfam" id="PF00069">
    <property type="entry name" value="Pkinase"/>
    <property type="match status" value="1"/>
</dbReference>
<organism evidence="12 13">
    <name type="scientific">Rhamnella rubrinervis</name>
    <dbReference type="NCBI Taxonomy" id="2594499"/>
    <lineage>
        <taxon>Eukaryota</taxon>
        <taxon>Viridiplantae</taxon>
        <taxon>Streptophyta</taxon>
        <taxon>Embryophyta</taxon>
        <taxon>Tracheophyta</taxon>
        <taxon>Spermatophyta</taxon>
        <taxon>Magnoliopsida</taxon>
        <taxon>eudicotyledons</taxon>
        <taxon>Gunneridae</taxon>
        <taxon>Pentapetalae</taxon>
        <taxon>rosids</taxon>
        <taxon>fabids</taxon>
        <taxon>Rosales</taxon>
        <taxon>Rhamnaceae</taxon>
        <taxon>rhamnoid group</taxon>
        <taxon>Rhamneae</taxon>
        <taxon>Rhamnella</taxon>
    </lineage>
</organism>
<dbReference type="Gene3D" id="1.10.510.10">
    <property type="entry name" value="Transferase(Phosphotransferase) domain 1"/>
    <property type="match status" value="1"/>
</dbReference>
<dbReference type="SMART" id="SM00220">
    <property type="entry name" value="S_TKc"/>
    <property type="match status" value="1"/>
</dbReference>
<evidence type="ECO:0000256" key="9">
    <source>
        <dbReference type="ARBA" id="ARBA00023170"/>
    </source>
</evidence>
<evidence type="ECO:0000256" key="2">
    <source>
        <dbReference type="ARBA" id="ARBA00009592"/>
    </source>
</evidence>
<evidence type="ECO:0000313" key="12">
    <source>
        <dbReference type="EMBL" id="KAF3456517.1"/>
    </source>
</evidence>
<dbReference type="GO" id="GO:0005524">
    <property type="term" value="F:ATP binding"/>
    <property type="evidence" value="ECO:0007669"/>
    <property type="project" value="InterPro"/>
</dbReference>
<gene>
    <name evidence="12" type="ORF">FNV43_RR01170</name>
</gene>
<dbReference type="FunFam" id="3.80.10.10:FF:000111">
    <property type="entry name" value="LRR receptor-like serine/threonine-protein kinase ERECTA"/>
    <property type="match status" value="1"/>
</dbReference>
<keyword evidence="13" id="KW-1185">Reference proteome</keyword>
<dbReference type="Proteomes" id="UP000796880">
    <property type="component" value="Unassembled WGS sequence"/>
</dbReference>
<protein>
    <recommendedName>
        <fullName evidence="11">Protein kinase domain-containing protein</fullName>
    </recommendedName>
</protein>
<evidence type="ECO:0000256" key="1">
    <source>
        <dbReference type="ARBA" id="ARBA00004479"/>
    </source>
</evidence>
<dbReference type="InterPro" id="IPR008266">
    <property type="entry name" value="Tyr_kinase_AS"/>
</dbReference>
<dbReference type="InterPro" id="IPR000719">
    <property type="entry name" value="Prot_kinase_dom"/>
</dbReference>
<dbReference type="GO" id="GO:0016020">
    <property type="term" value="C:membrane"/>
    <property type="evidence" value="ECO:0007669"/>
    <property type="project" value="UniProtKB-SubCell"/>
</dbReference>
<evidence type="ECO:0000256" key="8">
    <source>
        <dbReference type="ARBA" id="ARBA00023136"/>
    </source>
</evidence>
<feature type="domain" description="Protein kinase" evidence="11">
    <location>
        <begin position="44"/>
        <end position="392"/>
    </location>
</feature>
<keyword evidence="9" id="KW-0675">Receptor</keyword>
<dbReference type="PANTHER" id="PTHR48053">
    <property type="entry name" value="LEUCINE RICH REPEAT FAMILY PROTEIN, EXPRESSED"/>
    <property type="match status" value="1"/>
</dbReference>
<dbReference type="SUPFAM" id="SSF56112">
    <property type="entry name" value="Protein kinase-like (PK-like)"/>
    <property type="match status" value="1"/>
</dbReference>
<dbReference type="Gene3D" id="3.80.10.10">
    <property type="entry name" value="Ribonuclease Inhibitor"/>
    <property type="match status" value="2"/>
</dbReference>
<evidence type="ECO:0000256" key="3">
    <source>
        <dbReference type="ARBA" id="ARBA00022614"/>
    </source>
</evidence>
<dbReference type="GO" id="GO:0004672">
    <property type="term" value="F:protein kinase activity"/>
    <property type="evidence" value="ECO:0007669"/>
    <property type="project" value="InterPro"/>
</dbReference>
<dbReference type="PROSITE" id="PS00109">
    <property type="entry name" value="PROTEIN_KINASE_TYR"/>
    <property type="match status" value="1"/>
</dbReference>